<evidence type="ECO:0000259" key="1">
    <source>
        <dbReference type="PROSITE" id="PS50965"/>
    </source>
</evidence>
<name>A0AAJ1Q3Q9_9LACT</name>
<reference evidence="2" key="1">
    <citation type="submission" date="2023-05" db="EMBL/GenBank/DDBJ databases">
        <title>Cataloging the Phylogenetic Diversity of Human Bladder Bacteria.</title>
        <authorList>
            <person name="Du J."/>
        </authorList>
    </citation>
    <scope>NUCLEOTIDE SEQUENCE</scope>
    <source>
        <strain evidence="2">UMB1231</strain>
    </source>
</reference>
<evidence type="ECO:0000313" key="2">
    <source>
        <dbReference type="EMBL" id="MDK7186359.1"/>
    </source>
</evidence>
<dbReference type="PROSITE" id="PS50965">
    <property type="entry name" value="NERD"/>
    <property type="match status" value="1"/>
</dbReference>
<accession>A0AAJ1Q3Q9</accession>
<dbReference type="EMBL" id="JASOOE010000001">
    <property type="protein sequence ID" value="MDK7186359.1"/>
    <property type="molecule type" value="Genomic_DNA"/>
</dbReference>
<protein>
    <submittedName>
        <fullName evidence="2">Nuclease-related domain-containing protein</fullName>
    </submittedName>
</protein>
<dbReference type="InterPro" id="IPR011528">
    <property type="entry name" value="NERD"/>
</dbReference>
<organism evidence="2 3">
    <name type="scientific">Facklamia hominis</name>
    <dbReference type="NCBI Taxonomy" id="178214"/>
    <lineage>
        <taxon>Bacteria</taxon>
        <taxon>Bacillati</taxon>
        <taxon>Bacillota</taxon>
        <taxon>Bacilli</taxon>
        <taxon>Lactobacillales</taxon>
        <taxon>Aerococcaceae</taxon>
        <taxon>Facklamia</taxon>
    </lineage>
</organism>
<proteinExistence type="predicted"/>
<dbReference type="AlphaFoldDB" id="A0AAJ1Q3Q9"/>
<comment type="caution">
    <text evidence="2">The sequence shown here is derived from an EMBL/GenBank/DDBJ whole genome shotgun (WGS) entry which is preliminary data.</text>
</comment>
<dbReference type="RefSeq" id="WP_006907639.1">
    <property type="nucleotide sequence ID" value="NZ_JASOOE010000001.1"/>
</dbReference>
<evidence type="ECO:0000313" key="3">
    <source>
        <dbReference type="Proteomes" id="UP001229251"/>
    </source>
</evidence>
<dbReference type="Pfam" id="PF08378">
    <property type="entry name" value="NERD"/>
    <property type="match status" value="1"/>
</dbReference>
<sequence>MQKFQQLQELYYRGALKKGSPEWREYFALKYGIEGEAQANEYLKRHLPKNIKLIHNLNLDIAGKTQIDYLILARHLWWVIEIKNYNGILKYENQQATLRGEAFHNDPFAAMRRRMTLVKELSQQTQRSLNVVGTFISIHPEGEVIWDSQEAFDIVMRHQLNRYLVQKIQDCNLNQADYVQADMDLINQVVNQEFACVDDISQETWQALRRGLRCNRCGSFNLEIENRRLTCRDCGESSSKNQAIQIAMDQYRALYPSRSKVSVQTLYSFIDCQISRKTLFYALKTV</sequence>
<gene>
    <name evidence="2" type="ORF">QP433_00005</name>
</gene>
<dbReference type="Proteomes" id="UP001229251">
    <property type="component" value="Unassembled WGS sequence"/>
</dbReference>
<feature type="domain" description="NERD" evidence="1">
    <location>
        <begin position="31"/>
        <end position="141"/>
    </location>
</feature>